<feature type="domain" description="Histidine kinase/HSP90-like ATPase" evidence="5">
    <location>
        <begin position="303"/>
        <end position="394"/>
    </location>
</feature>
<dbReference type="PANTHER" id="PTHR24421:SF61">
    <property type="entry name" value="OXYGEN SENSOR HISTIDINE KINASE NREB"/>
    <property type="match status" value="1"/>
</dbReference>
<dbReference type="SUPFAM" id="SSF55874">
    <property type="entry name" value="ATPase domain of HSP90 chaperone/DNA topoisomerase II/histidine kinase"/>
    <property type="match status" value="1"/>
</dbReference>
<feature type="transmembrane region" description="Helical" evidence="4">
    <location>
        <begin position="50"/>
        <end position="75"/>
    </location>
</feature>
<dbReference type="Proteomes" id="UP001172737">
    <property type="component" value="Unassembled WGS sequence"/>
</dbReference>
<dbReference type="InterPro" id="IPR036890">
    <property type="entry name" value="HATPase_C_sf"/>
</dbReference>
<dbReference type="EMBL" id="JAUHPX010000002">
    <property type="protein sequence ID" value="MDN4487465.1"/>
    <property type="molecule type" value="Genomic_DNA"/>
</dbReference>
<keyword evidence="4" id="KW-0812">Transmembrane</keyword>
<dbReference type="PANTHER" id="PTHR24421">
    <property type="entry name" value="NITRATE/NITRITE SENSOR PROTEIN NARX-RELATED"/>
    <property type="match status" value="1"/>
</dbReference>
<keyword evidence="6" id="KW-0067">ATP-binding</keyword>
<dbReference type="GO" id="GO:0005524">
    <property type="term" value="F:ATP binding"/>
    <property type="evidence" value="ECO:0007669"/>
    <property type="project" value="UniProtKB-KW"/>
</dbReference>
<keyword evidence="6" id="KW-0547">Nucleotide-binding</keyword>
<keyword evidence="4" id="KW-1133">Transmembrane helix</keyword>
<proteinExistence type="predicted"/>
<dbReference type="GO" id="GO:0000160">
    <property type="term" value="P:phosphorelay signal transduction system"/>
    <property type="evidence" value="ECO:0007669"/>
    <property type="project" value="UniProtKB-KW"/>
</dbReference>
<sequence>MTTGSTPVHRSALERLQRTVYFATGLATALFAALLSSGPNGFVAQLDQLVVPFGAFTVLVGNAVPASLAILAWVLPIRALRILVTGSAAGFVASQLLWVPMMTADTLADGAAPWLQGFGAIYATLLAVAWGKPIVWVFPIVQGPMVATVEYLSAGGNLEQSLLDGMGALVTNLILMGAGAGAVNAAARQDQEAEHARAVAAHEAALRTAEREQARINALVHDDIMSVLLAAVRTPDSPAVAEQAQQALASVATIRERRTRASAYAPGEVVAVLRTTANEVGEDIVVTSDVTTLEHVPAQVVAALAEATREALRNSMIHAGGPDVRRELAVTITEGEVHVTVRDDGRGFNPRTVPPRRLGLAVSIHGRMNALSGGGARVVSSPGAGANVELWWRAEDVQ</sequence>
<protein>
    <submittedName>
        <fullName evidence="6">ATP-binding protein</fullName>
    </submittedName>
</protein>
<dbReference type="InterPro" id="IPR003594">
    <property type="entry name" value="HATPase_dom"/>
</dbReference>
<evidence type="ECO:0000313" key="7">
    <source>
        <dbReference type="Proteomes" id="UP001172737"/>
    </source>
</evidence>
<keyword evidence="7" id="KW-1185">Reference proteome</keyword>
<accession>A0AAW7M338</accession>
<name>A0AAW7M338_9MICO</name>
<evidence type="ECO:0000256" key="3">
    <source>
        <dbReference type="ARBA" id="ARBA00023012"/>
    </source>
</evidence>
<dbReference type="InterPro" id="IPR050482">
    <property type="entry name" value="Sensor_HK_TwoCompSys"/>
</dbReference>
<evidence type="ECO:0000256" key="2">
    <source>
        <dbReference type="ARBA" id="ARBA00022777"/>
    </source>
</evidence>
<dbReference type="Pfam" id="PF02518">
    <property type="entry name" value="HATPase_c"/>
    <property type="match status" value="1"/>
</dbReference>
<evidence type="ECO:0000256" key="1">
    <source>
        <dbReference type="ARBA" id="ARBA00022679"/>
    </source>
</evidence>
<organism evidence="6 7">
    <name type="scientific">Demequina lignilytica</name>
    <dbReference type="NCBI Taxonomy" id="3051663"/>
    <lineage>
        <taxon>Bacteria</taxon>
        <taxon>Bacillati</taxon>
        <taxon>Actinomycetota</taxon>
        <taxon>Actinomycetes</taxon>
        <taxon>Micrococcales</taxon>
        <taxon>Demequinaceae</taxon>
        <taxon>Demequina</taxon>
    </lineage>
</organism>
<feature type="transmembrane region" description="Helical" evidence="4">
    <location>
        <begin position="20"/>
        <end position="38"/>
    </location>
</feature>
<dbReference type="GO" id="GO:0016301">
    <property type="term" value="F:kinase activity"/>
    <property type="evidence" value="ECO:0007669"/>
    <property type="project" value="UniProtKB-KW"/>
</dbReference>
<evidence type="ECO:0000256" key="4">
    <source>
        <dbReference type="SAM" id="Phobius"/>
    </source>
</evidence>
<dbReference type="RefSeq" id="WP_301118525.1">
    <property type="nucleotide sequence ID" value="NZ_JAUHPX010000002.1"/>
</dbReference>
<keyword evidence="3" id="KW-0902">Two-component regulatory system</keyword>
<reference evidence="6" key="1">
    <citation type="submission" date="2023-06" db="EMBL/GenBank/DDBJ databases">
        <title>Sysu t00039.</title>
        <authorList>
            <person name="Gao L."/>
            <person name="Fang B.-Z."/>
            <person name="Li W.-J."/>
        </authorList>
    </citation>
    <scope>NUCLEOTIDE SEQUENCE</scope>
    <source>
        <strain evidence="6">SYSU T00039</strain>
    </source>
</reference>
<feature type="transmembrane region" description="Helical" evidence="4">
    <location>
        <begin position="82"/>
        <end position="99"/>
    </location>
</feature>
<dbReference type="AlphaFoldDB" id="A0AAW7M338"/>
<evidence type="ECO:0000313" key="6">
    <source>
        <dbReference type="EMBL" id="MDN4487465.1"/>
    </source>
</evidence>
<comment type="caution">
    <text evidence="6">The sequence shown here is derived from an EMBL/GenBank/DDBJ whole genome shotgun (WGS) entry which is preliminary data.</text>
</comment>
<keyword evidence="1" id="KW-0808">Transferase</keyword>
<keyword evidence="2" id="KW-0418">Kinase</keyword>
<dbReference type="Gene3D" id="3.30.565.10">
    <property type="entry name" value="Histidine kinase-like ATPase, C-terminal domain"/>
    <property type="match status" value="1"/>
</dbReference>
<evidence type="ECO:0000259" key="5">
    <source>
        <dbReference type="Pfam" id="PF02518"/>
    </source>
</evidence>
<gene>
    <name evidence="6" type="ORF">QQX10_04690</name>
</gene>
<keyword evidence="4" id="KW-0472">Membrane</keyword>